<accession>A0A9E8SI29</accession>
<evidence type="ECO:0000313" key="1">
    <source>
        <dbReference type="EMBL" id="WAC09720.1"/>
    </source>
</evidence>
<reference evidence="1" key="1">
    <citation type="submission" date="2022-11" db="EMBL/GenBank/DDBJ databases">
        <title>Dyadobacter pollutisoli sp. nov., isolated from plastic dumped soil.</title>
        <authorList>
            <person name="Kim J.M."/>
            <person name="Kim K.R."/>
            <person name="Lee J.K."/>
            <person name="Hao L."/>
            <person name="Jeon C.O."/>
        </authorList>
    </citation>
    <scope>NUCLEOTIDE SEQUENCE</scope>
    <source>
        <strain evidence="1">U1</strain>
    </source>
</reference>
<dbReference type="InterPro" id="IPR039498">
    <property type="entry name" value="NTP_transf_5"/>
</dbReference>
<dbReference type="EMBL" id="CP112998">
    <property type="protein sequence ID" value="WAC09720.1"/>
    <property type="molecule type" value="Genomic_DNA"/>
</dbReference>
<name>A0A9E8SI29_9BACT</name>
<dbReference type="AlphaFoldDB" id="A0A9E8SI29"/>
<keyword evidence="2" id="KW-1185">Reference proteome</keyword>
<sequence length="364" mass="43267">MNRSLAPELSLLVASCLHIEYEERRLMDSRHLFNLLYYHQIRPVFLSYIHERGIDVNFKQKLTNDCQHITFSNMLCAQELVRVDKLLTAKDITTYAYKGSVWADWLYGNVGQREFGDIDLLIPKEDFAEAIEVLSNEAGYLADDYRKYLLETPKMRKRFFRTDYHIPMLRETGDSTNVLEAHWEIAYPRLLFTFPSDEWSRYSEKYMLLGKELNVFQKEYQFLILLVHHGGKEQWKKLKYIADLAAYMFRYGHLTDWEKVTALAKEKGIYSLLTWSLGILKALCLPWKKEWPQQIVSVEVTSLIKQWETAPRLPSNSTWPYFKHGLAIHDGFKHKSALIFEHLKYFSEWQLLWHKAAWYKKKQS</sequence>
<evidence type="ECO:0000313" key="2">
    <source>
        <dbReference type="Proteomes" id="UP001164653"/>
    </source>
</evidence>
<protein>
    <submittedName>
        <fullName evidence="1">Nucleotidyltransferase family protein</fullName>
    </submittedName>
</protein>
<proteinExistence type="predicted"/>
<organism evidence="1 2">
    <name type="scientific">Dyadobacter pollutisoli</name>
    <dbReference type="NCBI Taxonomy" id="2910158"/>
    <lineage>
        <taxon>Bacteria</taxon>
        <taxon>Pseudomonadati</taxon>
        <taxon>Bacteroidota</taxon>
        <taxon>Cytophagia</taxon>
        <taxon>Cytophagales</taxon>
        <taxon>Spirosomataceae</taxon>
        <taxon>Dyadobacter</taxon>
    </lineage>
</organism>
<dbReference type="KEGG" id="dpf:ON006_18395"/>
<gene>
    <name evidence="1" type="ORF">ON006_18395</name>
</gene>
<dbReference type="RefSeq" id="WP_244820834.1">
    <property type="nucleotide sequence ID" value="NZ_CP112998.1"/>
</dbReference>
<dbReference type="Pfam" id="PF14907">
    <property type="entry name" value="NTP_transf_5"/>
    <property type="match status" value="1"/>
</dbReference>
<dbReference type="Proteomes" id="UP001164653">
    <property type="component" value="Chromosome"/>
</dbReference>